<evidence type="ECO:0000313" key="2">
    <source>
        <dbReference type="Proteomes" id="UP001221411"/>
    </source>
</evidence>
<sequence length="316" mass="34556">MSTPKDPLLEAEAPDRVHYATGVLLDAADFVAEQSYHRGRLARALAYLHGFGTVAGLLVHHKPPVNGSAEELEVKPGIALDPLGRLVEVPRAACVRVKRWYEGHDEDVFNGSVVRTDGNYGIGPATGEPNLARGVVADVFLRFSSQPRGKTPALAAGPFDATDAVQPARMRDGYELRWVLRTENTVPPVPVAPWPLPEGGVPFTNPADPSDLVQRRRNVRDTILSSWHDNREAQLEAIRKDTFLPESMRKDPDTVDGDPDPAWILLARVVIGITAGQTETADDGTSRPLRNGTVFVDKEHRPFSLSAAALSWWLGF</sequence>
<gene>
    <name evidence="1" type="ORF">POL67_41370</name>
</gene>
<keyword evidence="2" id="KW-1185">Reference proteome</keyword>
<accession>A0ABT5F1C4</accession>
<name>A0ABT5F1C4_9BACT</name>
<reference evidence="1 2" key="1">
    <citation type="submission" date="2022-11" db="EMBL/GenBank/DDBJ databases">
        <title>Minimal conservation of predation-associated metabolite biosynthetic gene clusters underscores biosynthetic potential of Myxococcota including descriptions for ten novel species: Archangium lansinium sp. nov., Myxococcus landrumus sp. nov., Nannocystis bai.</title>
        <authorList>
            <person name="Ahearne A."/>
            <person name="Stevens C."/>
            <person name="Dowd S."/>
        </authorList>
    </citation>
    <scope>NUCLEOTIDE SEQUENCE [LARGE SCALE GENOMIC DNA]</scope>
    <source>
        <strain evidence="1 2">RJM3</strain>
    </source>
</reference>
<dbReference type="EMBL" id="JAQNDO010000001">
    <property type="protein sequence ID" value="MDC0747855.1"/>
    <property type="molecule type" value="Genomic_DNA"/>
</dbReference>
<dbReference type="Proteomes" id="UP001221411">
    <property type="component" value="Unassembled WGS sequence"/>
</dbReference>
<evidence type="ECO:0000313" key="1">
    <source>
        <dbReference type="EMBL" id="MDC0747855.1"/>
    </source>
</evidence>
<comment type="caution">
    <text evidence="1">The sequence shown here is derived from an EMBL/GenBank/DDBJ whole genome shotgun (WGS) entry which is preliminary data.</text>
</comment>
<proteinExistence type="predicted"/>
<organism evidence="1 2">
    <name type="scientific">Polyangium mundeleinium</name>
    <dbReference type="NCBI Taxonomy" id="2995306"/>
    <lineage>
        <taxon>Bacteria</taxon>
        <taxon>Pseudomonadati</taxon>
        <taxon>Myxococcota</taxon>
        <taxon>Polyangia</taxon>
        <taxon>Polyangiales</taxon>
        <taxon>Polyangiaceae</taxon>
        <taxon>Polyangium</taxon>
    </lineage>
</organism>
<protein>
    <submittedName>
        <fullName evidence="1">Uncharacterized protein</fullName>
    </submittedName>
</protein>
<dbReference type="RefSeq" id="WP_271926555.1">
    <property type="nucleotide sequence ID" value="NZ_JAQNDO010000001.1"/>
</dbReference>